<accession>A0ACC5R8N4</accession>
<proteinExistence type="predicted"/>
<organism evidence="1 2">
    <name type="scientific">Taklimakanibacter albus</name>
    <dbReference type="NCBI Taxonomy" id="2800327"/>
    <lineage>
        <taxon>Bacteria</taxon>
        <taxon>Pseudomonadati</taxon>
        <taxon>Pseudomonadota</taxon>
        <taxon>Alphaproteobacteria</taxon>
        <taxon>Hyphomicrobiales</taxon>
        <taxon>Aestuariivirgaceae</taxon>
        <taxon>Taklimakanibacter</taxon>
    </lineage>
</organism>
<dbReference type="Proteomes" id="UP000616151">
    <property type="component" value="Unassembled WGS sequence"/>
</dbReference>
<dbReference type="EMBL" id="JAENHL010000007">
    <property type="protein sequence ID" value="MBK1868980.1"/>
    <property type="molecule type" value="Genomic_DNA"/>
</dbReference>
<protein>
    <submittedName>
        <fullName evidence="1">Transporter</fullName>
    </submittedName>
</protein>
<comment type="caution">
    <text evidence="1">The sequence shown here is derived from an EMBL/GenBank/DDBJ whole genome shotgun (WGS) entry which is preliminary data.</text>
</comment>
<sequence length="263" mass="28358">MAGIASLIWACAAGAQEAGQDGADLAKKLNNPVAAMISVPFQFNYDSEIGPERDGERIQLNFQPVIPVPLNDDWNMISRTILPIIDQDDIFPGAGSQFGLGDITQSLFFSPTHPGESGIIWGLGPVFLVPTGTDELLSAEKWGAGPTLVVLRQSGGWTYGALMNHIWSFAGDADRDDVSATFLQPFINFTTHDAWTFGVNAESSYDWEAEQWSIPVNFTVSKLVTIGHQPVSLGGAVRYWADSTDGGPHGLGARATITFLFPE</sequence>
<name>A0ACC5R8N4_9HYPH</name>
<evidence type="ECO:0000313" key="1">
    <source>
        <dbReference type="EMBL" id="MBK1868980.1"/>
    </source>
</evidence>
<gene>
    <name evidence="1" type="ORF">JHL16_21655</name>
</gene>
<keyword evidence="2" id="KW-1185">Reference proteome</keyword>
<reference evidence="1" key="1">
    <citation type="submission" date="2021-01" db="EMBL/GenBank/DDBJ databases">
        <authorList>
            <person name="Sun Q."/>
        </authorList>
    </citation>
    <scope>NUCLEOTIDE SEQUENCE</scope>
    <source>
        <strain evidence="1">YIM B02566</strain>
    </source>
</reference>
<evidence type="ECO:0000313" key="2">
    <source>
        <dbReference type="Proteomes" id="UP000616151"/>
    </source>
</evidence>